<dbReference type="Proteomes" id="UP000290527">
    <property type="component" value="Unassembled WGS sequence"/>
</dbReference>
<keyword evidence="4" id="KW-1185">Reference proteome</keyword>
<feature type="domain" description="Glycosyltransferase 2-like" evidence="2">
    <location>
        <begin position="7"/>
        <end position="171"/>
    </location>
</feature>
<gene>
    <name evidence="3" type="ORF">MHHB_P0855</name>
</gene>
<dbReference type="GO" id="GO:0016758">
    <property type="term" value="F:hexosyltransferase activity"/>
    <property type="evidence" value="ECO:0007669"/>
    <property type="project" value="UniProtKB-ARBA"/>
</dbReference>
<accession>A0A401HQZ1</accession>
<dbReference type="InterPro" id="IPR029044">
    <property type="entry name" value="Nucleotide-diphossugar_trans"/>
</dbReference>
<evidence type="ECO:0000313" key="4">
    <source>
        <dbReference type="Proteomes" id="UP000290527"/>
    </source>
</evidence>
<dbReference type="AlphaFoldDB" id="A0A401HQZ1"/>
<keyword evidence="1" id="KW-1133">Transmembrane helix</keyword>
<reference evidence="3 4" key="1">
    <citation type="journal article" date="2019" name="Int. J. Syst. Evol. Microbiol.">
        <title>Methanofervidicoccus abyssi gen. nov., sp. nov., a hydrogenotrophic methanogen, isolated from a hydrothermal vent chimney in the Mid-Cayman Spreading Center, the Caribbean Sea.</title>
        <authorList>
            <person name="Sakai S."/>
            <person name="Takaki Y."/>
            <person name="Miyazaki M."/>
            <person name="Ogawara M."/>
            <person name="Yanagawa K."/>
            <person name="Miyazaki J."/>
            <person name="Takai K."/>
        </authorList>
    </citation>
    <scope>NUCLEOTIDE SEQUENCE [LARGE SCALE GENOMIC DNA]</scope>
    <source>
        <strain evidence="3 4">HHB</strain>
    </source>
</reference>
<evidence type="ECO:0000259" key="2">
    <source>
        <dbReference type="Pfam" id="PF00535"/>
    </source>
</evidence>
<keyword evidence="1" id="KW-0812">Transmembrane</keyword>
<dbReference type="SUPFAM" id="SSF53448">
    <property type="entry name" value="Nucleotide-diphospho-sugar transferases"/>
    <property type="match status" value="1"/>
</dbReference>
<organism evidence="3 4">
    <name type="scientific">Methanofervidicoccus abyssi</name>
    <dbReference type="NCBI Taxonomy" id="2082189"/>
    <lineage>
        <taxon>Archaea</taxon>
        <taxon>Methanobacteriati</taxon>
        <taxon>Methanobacteriota</taxon>
        <taxon>Methanomada group</taxon>
        <taxon>Methanococci</taxon>
        <taxon>Methanococcales</taxon>
        <taxon>Methanofervidicoccus</taxon>
    </lineage>
</organism>
<comment type="caution">
    <text evidence="3">The sequence shown here is derived from an EMBL/GenBank/DDBJ whole genome shotgun (WGS) entry which is preliminary data.</text>
</comment>
<dbReference type="Pfam" id="PF00535">
    <property type="entry name" value="Glycos_transf_2"/>
    <property type="match status" value="1"/>
</dbReference>
<sequence length="277" mass="33782">MGNPKISVIMATYREPEEYLRKSIESILNQTFEDFEFIIVLDDPNNERNEKIIKEYSEKDKRIVFLKNKKNLGRGASRNRAIDIAKGKYVAIMDADDIALPQRLEKQFNYLEENEDIDLLFTWAYWIDERDNIIGSFKPERYKIKNIKNYFFREHLLVHPSMMIKTRILKRLKYNENLSSSEDYDLWVRCILNNHNFDIIEKFLLKRRLVRENIEKRINKQRNYSKYSISVLWKYKKYFYYNVYFWKTFLFHLSMYIFLTVAPKGLIKELVKIKDRK</sequence>
<dbReference type="PANTHER" id="PTHR22916:SF3">
    <property type="entry name" value="UDP-GLCNAC:BETAGAL BETA-1,3-N-ACETYLGLUCOSAMINYLTRANSFERASE-LIKE PROTEIN 1"/>
    <property type="match status" value="1"/>
</dbReference>
<keyword evidence="1" id="KW-0472">Membrane</keyword>
<dbReference type="OrthoDB" id="46222at2157"/>
<feature type="transmembrane region" description="Helical" evidence="1">
    <location>
        <begin position="244"/>
        <end position="267"/>
    </location>
</feature>
<protein>
    <recommendedName>
        <fullName evidence="2">Glycosyltransferase 2-like domain-containing protein</fullName>
    </recommendedName>
</protein>
<dbReference type="RefSeq" id="WP_192893823.1">
    <property type="nucleotide sequence ID" value="NZ_BFAX01000004.1"/>
</dbReference>
<dbReference type="PANTHER" id="PTHR22916">
    <property type="entry name" value="GLYCOSYLTRANSFERASE"/>
    <property type="match status" value="1"/>
</dbReference>
<dbReference type="Gene3D" id="3.90.550.10">
    <property type="entry name" value="Spore Coat Polysaccharide Biosynthesis Protein SpsA, Chain A"/>
    <property type="match status" value="1"/>
</dbReference>
<name>A0A401HQZ1_9EURY</name>
<evidence type="ECO:0000256" key="1">
    <source>
        <dbReference type="SAM" id="Phobius"/>
    </source>
</evidence>
<dbReference type="InterPro" id="IPR001173">
    <property type="entry name" value="Glyco_trans_2-like"/>
</dbReference>
<proteinExistence type="predicted"/>
<evidence type="ECO:0000313" key="3">
    <source>
        <dbReference type="EMBL" id="GBF36625.1"/>
    </source>
</evidence>
<dbReference type="EMBL" id="BFAX01000004">
    <property type="protein sequence ID" value="GBF36625.1"/>
    <property type="molecule type" value="Genomic_DNA"/>
</dbReference>